<dbReference type="Pfam" id="PF01370">
    <property type="entry name" value="Epimerase"/>
    <property type="match status" value="1"/>
</dbReference>
<dbReference type="RefSeq" id="WP_093256725.1">
    <property type="nucleotide sequence ID" value="NZ_FNQM01000040.1"/>
</dbReference>
<comment type="similarity">
    <text evidence="2">Belongs to the NAD(P)-dependent epimerase/dehydratase family.</text>
</comment>
<evidence type="ECO:0000313" key="5">
    <source>
        <dbReference type="Proteomes" id="UP000198703"/>
    </source>
</evidence>
<name>A0A1H4G6V3_9RHOB</name>
<proteinExistence type="inferred from homology"/>
<dbReference type="NCBIfam" id="TIGR02622">
    <property type="entry name" value="CDP_4_6_dhtase"/>
    <property type="match status" value="1"/>
</dbReference>
<protein>
    <submittedName>
        <fullName evidence="4">CDP-glucose 4,6-dehydratase</fullName>
    </submittedName>
</protein>
<dbReference type="Proteomes" id="UP000198703">
    <property type="component" value="Unassembled WGS sequence"/>
</dbReference>
<dbReference type="InterPro" id="IPR001509">
    <property type="entry name" value="Epimerase_deHydtase"/>
</dbReference>
<dbReference type="STRING" id="89524.SAMN05444370_1406"/>
<reference evidence="4 5" key="1">
    <citation type="submission" date="2016-10" db="EMBL/GenBank/DDBJ databases">
        <authorList>
            <person name="de Groot N.N."/>
        </authorList>
    </citation>
    <scope>NUCLEOTIDE SEQUENCE [LARGE SCALE GENOMIC DNA]</scope>
    <source>
        <strain evidence="4 5">DSM 15345</strain>
    </source>
</reference>
<organism evidence="4 5">
    <name type="scientific">Rubrimonas cliftonensis</name>
    <dbReference type="NCBI Taxonomy" id="89524"/>
    <lineage>
        <taxon>Bacteria</taxon>
        <taxon>Pseudomonadati</taxon>
        <taxon>Pseudomonadota</taxon>
        <taxon>Alphaproteobacteria</taxon>
        <taxon>Rhodobacterales</taxon>
        <taxon>Paracoccaceae</taxon>
        <taxon>Rubrimonas</taxon>
    </lineage>
</organism>
<dbReference type="EMBL" id="FNQM01000040">
    <property type="protein sequence ID" value="SEB05319.1"/>
    <property type="molecule type" value="Genomic_DNA"/>
</dbReference>
<evidence type="ECO:0000259" key="3">
    <source>
        <dbReference type="Pfam" id="PF01370"/>
    </source>
</evidence>
<dbReference type="OrthoDB" id="9801785at2"/>
<dbReference type="InterPro" id="IPR036291">
    <property type="entry name" value="NAD(P)-bd_dom_sf"/>
</dbReference>
<gene>
    <name evidence="4" type="ORF">SAMN05444370_1406</name>
</gene>
<dbReference type="InterPro" id="IPR013445">
    <property type="entry name" value="CDP_4_6_deHydtase"/>
</dbReference>
<comment type="pathway">
    <text evidence="1">Bacterial outer membrane biogenesis; LPS O-antigen biosynthesis.</text>
</comment>
<dbReference type="Gene3D" id="3.90.25.10">
    <property type="entry name" value="UDP-galactose 4-epimerase, domain 1"/>
    <property type="match status" value="1"/>
</dbReference>
<evidence type="ECO:0000256" key="1">
    <source>
        <dbReference type="ARBA" id="ARBA00005125"/>
    </source>
</evidence>
<dbReference type="SUPFAM" id="SSF51735">
    <property type="entry name" value="NAD(P)-binding Rossmann-fold domains"/>
    <property type="match status" value="1"/>
</dbReference>
<evidence type="ECO:0000256" key="2">
    <source>
        <dbReference type="ARBA" id="ARBA00007637"/>
    </source>
</evidence>
<accession>A0A1H4G6V3</accession>
<dbReference type="Gene3D" id="3.40.50.720">
    <property type="entry name" value="NAD(P)-binding Rossmann-like Domain"/>
    <property type="match status" value="1"/>
</dbReference>
<keyword evidence="5" id="KW-1185">Reference proteome</keyword>
<feature type="domain" description="NAD-dependent epimerase/dehydratase" evidence="3">
    <location>
        <begin position="16"/>
        <end position="262"/>
    </location>
</feature>
<sequence length="361" mass="37792">MTAPLPDPAFWAGKRVLLTGHTGFKGSWAALWLRRLGAHATGLALPPEGAENHHDLAHVAKALDGRIADLRDPAAVADVVRAVRPEIVLHLGAQALVRRSLRDPAATFATNVQGTANLLAALGRLAPEAATLVVTSDKVYRNDGTGRAFREDDPLGGKDPYSASKAACELLAASWRASAAAPERLPLATARGGNVIGGGDFGEDRLAPDMMRAARAGRPATLRHPEATRPWQHVLDCLCGYLLYLERLAADPAGAPRALNIGPGPGAPIAVARLAEALAARLELRRAWVHEPVPGSIEAPALALDVTRAREALGWRERLPGMAAIAATADWQAAYLHGASPRALAEAAFAAFEAMPAAAAA</sequence>
<dbReference type="AlphaFoldDB" id="A0A1H4G6V3"/>
<dbReference type="PANTHER" id="PTHR43000">
    <property type="entry name" value="DTDP-D-GLUCOSE 4,6-DEHYDRATASE-RELATED"/>
    <property type="match status" value="1"/>
</dbReference>
<evidence type="ECO:0000313" key="4">
    <source>
        <dbReference type="EMBL" id="SEB05319.1"/>
    </source>
</evidence>